<keyword evidence="1" id="KW-0614">Plasmid</keyword>
<dbReference type="Proteomes" id="UP000007953">
    <property type="component" value="Plasmid megaplasmid"/>
</dbReference>
<dbReference type="HOGENOM" id="CLU_2957410_0_0_4"/>
<dbReference type="EMBL" id="CP002820">
    <property type="protein sequence ID" value="AEG71689.1"/>
    <property type="molecule type" value="Genomic_DNA"/>
</dbReference>
<geneLocation type="plasmid" evidence="2"/>
<proteinExistence type="predicted"/>
<organism evidence="1 2">
    <name type="scientific">Ralstonia solanacearum (strain Po82)</name>
    <dbReference type="NCBI Taxonomy" id="1031711"/>
    <lineage>
        <taxon>Bacteria</taxon>
        <taxon>Pseudomonadati</taxon>
        <taxon>Pseudomonadota</taxon>
        <taxon>Betaproteobacteria</taxon>
        <taxon>Burkholderiales</taxon>
        <taxon>Burkholderiaceae</taxon>
        <taxon>Ralstonia</taxon>
        <taxon>Ralstonia solanacearum species complex</taxon>
    </lineage>
</organism>
<name>F6G9A1_RALS8</name>
<evidence type="ECO:0000313" key="1">
    <source>
        <dbReference type="EMBL" id="AEG71689.1"/>
    </source>
</evidence>
<evidence type="ECO:0000313" key="2">
    <source>
        <dbReference type="Proteomes" id="UP000007953"/>
    </source>
</evidence>
<protein>
    <submittedName>
        <fullName evidence="1">Uncharacterized protein</fullName>
    </submittedName>
</protein>
<dbReference type="KEGG" id="rsn:RSPO_m01052"/>
<gene>
    <name evidence="1" type="ordered locus">RSPO_m01052</name>
</gene>
<accession>F6G9A1</accession>
<reference evidence="1 2" key="1">
    <citation type="journal article" date="2011" name="J. Bacteriol.">
        <title>Complete genome sequence of the plant pathogen Ralstonia solanacearum strain Po82.</title>
        <authorList>
            <person name="Xu J."/>
            <person name="Zheng H.J."/>
            <person name="Liu L."/>
            <person name="Pan Z.C."/>
            <person name="Prior P."/>
            <person name="Tang B."/>
            <person name="Xu J.S."/>
            <person name="Zhang H."/>
            <person name="Tian Q."/>
            <person name="Zhang L.Q."/>
            <person name="Feng J."/>
        </authorList>
    </citation>
    <scope>NUCLEOTIDE SEQUENCE [LARGE SCALE GENOMIC DNA]</scope>
    <source>
        <strain evidence="2">Po82</strain>
    </source>
</reference>
<sequence length="59" mass="6581">MCRHGGGLPDRPGLRRGGWRFVLASRRGCGMRVDCAHRFPVVSAALTGYRGPRHFPMPF</sequence>
<dbReference type="AlphaFoldDB" id="F6G9A1"/>